<organism evidence="1">
    <name type="scientific">Anguilla anguilla</name>
    <name type="common">European freshwater eel</name>
    <name type="synonym">Muraena anguilla</name>
    <dbReference type="NCBI Taxonomy" id="7936"/>
    <lineage>
        <taxon>Eukaryota</taxon>
        <taxon>Metazoa</taxon>
        <taxon>Chordata</taxon>
        <taxon>Craniata</taxon>
        <taxon>Vertebrata</taxon>
        <taxon>Euteleostomi</taxon>
        <taxon>Actinopterygii</taxon>
        <taxon>Neopterygii</taxon>
        <taxon>Teleostei</taxon>
        <taxon>Anguilliformes</taxon>
        <taxon>Anguillidae</taxon>
        <taxon>Anguilla</taxon>
    </lineage>
</organism>
<evidence type="ECO:0000313" key="1">
    <source>
        <dbReference type="EMBL" id="JAH74414.1"/>
    </source>
</evidence>
<accession>A0A0E9V8H5</accession>
<reference evidence="1" key="1">
    <citation type="submission" date="2014-11" db="EMBL/GenBank/DDBJ databases">
        <authorList>
            <person name="Amaro Gonzalez C."/>
        </authorList>
    </citation>
    <scope>NUCLEOTIDE SEQUENCE</scope>
</reference>
<reference evidence="1" key="2">
    <citation type="journal article" date="2015" name="Fish Shellfish Immunol.">
        <title>Early steps in the European eel (Anguilla anguilla)-Vibrio vulnificus interaction in the gills: Role of the RtxA13 toxin.</title>
        <authorList>
            <person name="Callol A."/>
            <person name="Pajuelo D."/>
            <person name="Ebbesson L."/>
            <person name="Teles M."/>
            <person name="MacKenzie S."/>
            <person name="Amaro C."/>
        </authorList>
    </citation>
    <scope>NUCLEOTIDE SEQUENCE</scope>
</reference>
<sequence>MKKCQGFFHFHLVLRIKP</sequence>
<name>A0A0E9V8H5_ANGAN</name>
<proteinExistence type="predicted"/>
<dbReference type="EMBL" id="GBXM01034163">
    <property type="protein sequence ID" value="JAH74414.1"/>
    <property type="molecule type" value="Transcribed_RNA"/>
</dbReference>
<protein>
    <submittedName>
        <fullName evidence="1">Uncharacterized protein</fullName>
    </submittedName>
</protein>
<dbReference type="AlphaFoldDB" id="A0A0E9V8H5"/>